<dbReference type="Proteomes" id="UP001159364">
    <property type="component" value="Linkage Group LG12"/>
</dbReference>
<feature type="compositionally biased region" description="Polar residues" evidence="2">
    <location>
        <begin position="229"/>
        <end position="252"/>
    </location>
</feature>
<dbReference type="InterPro" id="IPR003903">
    <property type="entry name" value="UIM_dom"/>
</dbReference>
<evidence type="ECO:0000313" key="4">
    <source>
        <dbReference type="EMBL" id="KAJ8748915.1"/>
    </source>
</evidence>
<gene>
    <name evidence="4" type="ORF">K2173_013350</name>
</gene>
<dbReference type="SMART" id="SM00726">
    <property type="entry name" value="UIM"/>
    <property type="match status" value="2"/>
</dbReference>
<evidence type="ECO:0000313" key="5">
    <source>
        <dbReference type="Proteomes" id="UP001159364"/>
    </source>
</evidence>
<dbReference type="SUPFAM" id="SSF54236">
    <property type="entry name" value="Ubiquitin-like"/>
    <property type="match status" value="1"/>
</dbReference>
<dbReference type="PROSITE" id="PS50330">
    <property type="entry name" value="UIM"/>
    <property type="match status" value="2"/>
</dbReference>
<dbReference type="Gene3D" id="1.10.8.10">
    <property type="entry name" value="DNA helicase RuvA subunit, C-terminal domain"/>
    <property type="match status" value="1"/>
</dbReference>
<dbReference type="InterPro" id="IPR050730">
    <property type="entry name" value="UBX_domain-protein"/>
</dbReference>
<organism evidence="4 5">
    <name type="scientific">Erythroxylum novogranatense</name>
    <dbReference type="NCBI Taxonomy" id="1862640"/>
    <lineage>
        <taxon>Eukaryota</taxon>
        <taxon>Viridiplantae</taxon>
        <taxon>Streptophyta</taxon>
        <taxon>Embryophyta</taxon>
        <taxon>Tracheophyta</taxon>
        <taxon>Spermatophyta</taxon>
        <taxon>Magnoliopsida</taxon>
        <taxon>eudicotyledons</taxon>
        <taxon>Gunneridae</taxon>
        <taxon>Pentapetalae</taxon>
        <taxon>rosids</taxon>
        <taxon>fabids</taxon>
        <taxon>Malpighiales</taxon>
        <taxon>Erythroxylaceae</taxon>
        <taxon>Erythroxylum</taxon>
    </lineage>
</organism>
<dbReference type="PANTHER" id="PTHR23322">
    <property type="entry name" value="FAS-ASSOCIATED PROTEIN"/>
    <property type="match status" value="1"/>
</dbReference>
<dbReference type="CDD" id="cd01767">
    <property type="entry name" value="UBX"/>
    <property type="match status" value="1"/>
</dbReference>
<sequence>MAPRTTREAIETFMGVTGESQAVALRKLEEHGGNLDEALNAHFGEGERRSRDMPFSTNQMEAQQRGISPILSALGSFKPSLLLDPNYRRNLYNLIGTSSLTSSNEPVQHAGGVNYRYDGSFQHIPPRPVVGDGSTEFREHVSRDDRAHLSDAEDEMFRLAIEASKQDESAVGFPQRQSNLEDEELARALSLSLKTAEQDDAMRDQAQKEIRVHGSSARAEKVNKAEQKSAGNSQDLPYSPSSSPVAQQSLRQQQDDEYLALLSAEREKETNVSNKVEISCLKEEESRNNMLEEEDFERLLAVKAASLPVEPPLHDENAVTLLVRFPDGGRCGRRFVKSDKLQLLFDFIDLQRTVRPGTYNVVSDYLKIQYFADCQKWCLQTQCLSTYPLMMNGDCTSQLVHCCITNAMH</sequence>
<dbReference type="EMBL" id="JAIWQS010000012">
    <property type="protein sequence ID" value="KAJ8748915.1"/>
    <property type="molecule type" value="Genomic_DNA"/>
</dbReference>
<dbReference type="Pfam" id="PF14555">
    <property type="entry name" value="UBA_4"/>
    <property type="match status" value="1"/>
</dbReference>
<dbReference type="PANTHER" id="PTHR23322:SF55">
    <property type="entry name" value="PLANT UBX DOMAIN-CONTAINING PROTEIN 9"/>
    <property type="match status" value="1"/>
</dbReference>
<dbReference type="InterPro" id="IPR029071">
    <property type="entry name" value="Ubiquitin-like_domsf"/>
</dbReference>
<dbReference type="CDD" id="cd14351">
    <property type="entry name" value="UBA_Ubx1_like"/>
    <property type="match status" value="1"/>
</dbReference>
<comment type="caution">
    <text evidence="4">The sequence shown here is derived from an EMBL/GenBank/DDBJ whole genome shotgun (WGS) entry which is preliminary data.</text>
</comment>
<dbReference type="Pfam" id="PF00789">
    <property type="entry name" value="UBX"/>
    <property type="match status" value="1"/>
</dbReference>
<evidence type="ECO:0000259" key="3">
    <source>
        <dbReference type="PROSITE" id="PS50033"/>
    </source>
</evidence>
<name>A0AAV8S9S8_9ROSI</name>
<keyword evidence="5" id="KW-1185">Reference proteome</keyword>
<proteinExistence type="predicted"/>
<feature type="domain" description="UBX" evidence="3">
    <location>
        <begin position="314"/>
        <end position="352"/>
    </location>
</feature>
<feature type="region of interest" description="Disordered" evidence="2">
    <location>
        <begin position="209"/>
        <end position="252"/>
    </location>
</feature>
<dbReference type="InterPro" id="IPR009060">
    <property type="entry name" value="UBA-like_sf"/>
</dbReference>
<reference evidence="4 5" key="1">
    <citation type="submission" date="2021-09" db="EMBL/GenBank/DDBJ databases">
        <title>Genomic insights and catalytic innovation underlie evolution of tropane alkaloids biosynthesis.</title>
        <authorList>
            <person name="Wang Y.-J."/>
            <person name="Tian T."/>
            <person name="Huang J.-P."/>
            <person name="Huang S.-X."/>
        </authorList>
    </citation>
    <scope>NUCLEOTIDE SEQUENCE [LARGE SCALE GENOMIC DNA]</scope>
    <source>
        <strain evidence="4">KIB-2018</strain>
        <tissue evidence="4">Leaf</tissue>
    </source>
</reference>
<dbReference type="SUPFAM" id="SSF46934">
    <property type="entry name" value="UBA-like"/>
    <property type="match status" value="1"/>
</dbReference>
<dbReference type="GO" id="GO:0043130">
    <property type="term" value="F:ubiquitin binding"/>
    <property type="evidence" value="ECO:0007669"/>
    <property type="project" value="TreeGrafter"/>
</dbReference>
<dbReference type="Gene3D" id="3.10.20.90">
    <property type="entry name" value="Phosphatidylinositol 3-kinase Catalytic Subunit, Chain A, domain 1"/>
    <property type="match status" value="1"/>
</dbReference>
<protein>
    <recommendedName>
        <fullName evidence="3">UBX domain-containing protein</fullName>
    </recommendedName>
</protein>
<evidence type="ECO:0000256" key="1">
    <source>
        <dbReference type="ARBA" id="ARBA00022786"/>
    </source>
</evidence>
<dbReference type="InterPro" id="IPR001012">
    <property type="entry name" value="UBX_dom"/>
</dbReference>
<dbReference type="AlphaFoldDB" id="A0AAV8S9S8"/>
<feature type="compositionally biased region" description="Basic and acidic residues" evidence="2">
    <location>
        <begin position="209"/>
        <end position="227"/>
    </location>
</feature>
<dbReference type="PROSITE" id="PS50033">
    <property type="entry name" value="UBX"/>
    <property type="match status" value="1"/>
</dbReference>
<keyword evidence="1" id="KW-0833">Ubl conjugation pathway</keyword>
<accession>A0AAV8S9S8</accession>
<evidence type="ECO:0000256" key="2">
    <source>
        <dbReference type="SAM" id="MobiDB-lite"/>
    </source>
</evidence>